<dbReference type="Proteomes" id="UP000799755">
    <property type="component" value="Unassembled WGS sequence"/>
</dbReference>
<organism evidence="1 2">
    <name type="scientific">Lindgomyces ingoldianus</name>
    <dbReference type="NCBI Taxonomy" id="673940"/>
    <lineage>
        <taxon>Eukaryota</taxon>
        <taxon>Fungi</taxon>
        <taxon>Dikarya</taxon>
        <taxon>Ascomycota</taxon>
        <taxon>Pezizomycotina</taxon>
        <taxon>Dothideomycetes</taxon>
        <taxon>Pleosporomycetidae</taxon>
        <taxon>Pleosporales</taxon>
        <taxon>Lindgomycetaceae</taxon>
        <taxon>Lindgomyces</taxon>
    </lineage>
</organism>
<evidence type="ECO:0000313" key="2">
    <source>
        <dbReference type="Proteomes" id="UP000799755"/>
    </source>
</evidence>
<name>A0ACB6R2R6_9PLEO</name>
<accession>A0ACB6R2R6</accession>
<proteinExistence type="predicted"/>
<keyword evidence="2" id="KW-1185">Reference proteome</keyword>
<protein>
    <submittedName>
        <fullName evidence="1">Uncharacterized protein</fullName>
    </submittedName>
</protein>
<gene>
    <name evidence="1" type="ORF">BDR25DRAFT_124120</name>
</gene>
<dbReference type="EMBL" id="MU003499">
    <property type="protein sequence ID" value="KAF2473614.1"/>
    <property type="molecule type" value="Genomic_DNA"/>
</dbReference>
<sequence length="215" mass="23329">MCYHNYTRHPGCGHLGESHTQPWTLCHTAEQRLSNLRGPVSPPLTSPLLISSSSMPPPKRHTRIFSLSKITRATSTITTKSTRRAVSDSTSYPRTSTSSSSSNSPALSPLTDHELEFARCKAPTRRTQIASGMPMDVCKECRKSIQDMRNMLERYEKTGSVLGTTAFERFLKGGGEDVGEVQLGVLGVLGGGGGYGSYDGGGDRRSEQEWYGGGL</sequence>
<evidence type="ECO:0000313" key="1">
    <source>
        <dbReference type="EMBL" id="KAF2473614.1"/>
    </source>
</evidence>
<reference evidence="1" key="1">
    <citation type="journal article" date="2020" name="Stud. Mycol.">
        <title>101 Dothideomycetes genomes: a test case for predicting lifestyles and emergence of pathogens.</title>
        <authorList>
            <person name="Haridas S."/>
            <person name="Albert R."/>
            <person name="Binder M."/>
            <person name="Bloem J."/>
            <person name="Labutti K."/>
            <person name="Salamov A."/>
            <person name="Andreopoulos B."/>
            <person name="Baker S."/>
            <person name="Barry K."/>
            <person name="Bills G."/>
            <person name="Bluhm B."/>
            <person name="Cannon C."/>
            <person name="Castanera R."/>
            <person name="Culley D."/>
            <person name="Daum C."/>
            <person name="Ezra D."/>
            <person name="Gonzalez J."/>
            <person name="Henrissat B."/>
            <person name="Kuo A."/>
            <person name="Liang C."/>
            <person name="Lipzen A."/>
            <person name="Lutzoni F."/>
            <person name="Magnuson J."/>
            <person name="Mondo S."/>
            <person name="Nolan M."/>
            <person name="Ohm R."/>
            <person name="Pangilinan J."/>
            <person name="Park H.-J."/>
            <person name="Ramirez L."/>
            <person name="Alfaro M."/>
            <person name="Sun H."/>
            <person name="Tritt A."/>
            <person name="Yoshinaga Y."/>
            <person name="Zwiers L.-H."/>
            <person name="Turgeon B."/>
            <person name="Goodwin S."/>
            <person name="Spatafora J."/>
            <person name="Crous P."/>
            <person name="Grigoriev I."/>
        </authorList>
    </citation>
    <scope>NUCLEOTIDE SEQUENCE</scope>
    <source>
        <strain evidence="1">ATCC 200398</strain>
    </source>
</reference>
<comment type="caution">
    <text evidence="1">The sequence shown here is derived from an EMBL/GenBank/DDBJ whole genome shotgun (WGS) entry which is preliminary data.</text>
</comment>